<reference evidence="1" key="1">
    <citation type="submission" date="2022-11" db="EMBL/GenBank/DDBJ databases">
        <title>Genome Sequence of Boeremia exigua.</title>
        <authorList>
            <person name="Buettner E."/>
        </authorList>
    </citation>
    <scope>NUCLEOTIDE SEQUENCE</scope>
    <source>
        <strain evidence="1">CU02</strain>
    </source>
</reference>
<dbReference type="Proteomes" id="UP001153331">
    <property type="component" value="Unassembled WGS sequence"/>
</dbReference>
<name>A0ACC2ID35_9PLEO</name>
<proteinExistence type="predicted"/>
<evidence type="ECO:0000313" key="2">
    <source>
        <dbReference type="Proteomes" id="UP001153331"/>
    </source>
</evidence>
<keyword evidence="2" id="KW-1185">Reference proteome</keyword>
<dbReference type="EMBL" id="JAPHNI010000279">
    <property type="protein sequence ID" value="KAJ8113042.1"/>
    <property type="molecule type" value="Genomic_DNA"/>
</dbReference>
<organism evidence="1 2">
    <name type="scientific">Boeremia exigua</name>
    <dbReference type="NCBI Taxonomy" id="749465"/>
    <lineage>
        <taxon>Eukaryota</taxon>
        <taxon>Fungi</taxon>
        <taxon>Dikarya</taxon>
        <taxon>Ascomycota</taxon>
        <taxon>Pezizomycotina</taxon>
        <taxon>Dothideomycetes</taxon>
        <taxon>Pleosporomycetidae</taxon>
        <taxon>Pleosporales</taxon>
        <taxon>Pleosporineae</taxon>
        <taxon>Didymellaceae</taxon>
        <taxon>Boeremia</taxon>
    </lineage>
</organism>
<protein>
    <submittedName>
        <fullName evidence="1">Uncharacterized protein</fullName>
    </submittedName>
</protein>
<sequence length="294" mass="32779">MRSSRHQADLIANAPNGHGRVQAAYAEPELEGDSAPLWLLARRLPVVPTPSLPGFLTTTLVFKTDNLSPLYGFGSATMSMRTFSFPLPIYGSHHRQLEPDGQGVVPTEYAEIRSNDDSRLRTVFARDHDVTVCEKLARLSLFNNQLEGKVPKPPANVFILDIDSKAAANGDAVGGQLDVEQLIQMFQRISISDESFHSERPVIKTEFAEAAHPCAFEEIPELQDERHSQAWVSMLQRSCRQRASRTIENAHHIQVYAGRIREAPPGLHLTLVAIWNLSIAPRRAWYASLALLRS</sequence>
<evidence type="ECO:0000313" key="1">
    <source>
        <dbReference type="EMBL" id="KAJ8113042.1"/>
    </source>
</evidence>
<accession>A0ACC2ID35</accession>
<gene>
    <name evidence="1" type="ORF">OPT61_g4737</name>
</gene>
<comment type="caution">
    <text evidence="1">The sequence shown here is derived from an EMBL/GenBank/DDBJ whole genome shotgun (WGS) entry which is preliminary data.</text>
</comment>